<name>A0ACB9QW94_9MYRT</name>
<sequence>MEKQPRRHVHVHVHVQPNAAKVWDCGSTLYDSFELDSLRRQLDSALSARSLSMPHLSDSDRRHPPPSRTKEPAPLTLRKHTTIPRSLLRLFRSVLKSIPARRGSSNGQRTHPSHVPLRDEQLKPRWEHNPVFAMDDKHPIGLTTIPEEAPGGKGRRIRGALVRRTASERFGA</sequence>
<protein>
    <submittedName>
        <fullName evidence="1">Uncharacterized protein</fullName>
    </submittedName>
</protein>
<comment type="caution">
    <text evidence="1">The sequence shown here is derived from an EMBL/GenBank/DDBJ whole genome shotgun (WGS) entry which is preliminary data.</text>
</comment>
<gene>
    <name evidence="1" type="ORF">MLD38_016644</name>
</gene>
<evidence type="ECO:0000313" key="2">
    <source>
        <dbReference type="Proteomes" id="UP001057402"/>
    </source>
</evidence>
<proteinExistence type="predicted"/>
<organism evidence="1 2">
    <name type="scientific">Melastoma candidum</name>
    <dbReference type="NCBI Taxonomy" id="119954"/>
    <lineage>
        <taxon>Eukaryota</taxon>
        <taxon>Viridiplantae</taxon>
        <taxon>Streptophyta</taxon>
        <taxon>Embryophyta</taxon>
        <taxon>Tracheophyta</taxon>
        <taxon>Spermatophyta</taxon>
        <taxon>Magnoliopsida</taxon>
        <taxon>eudicotyledons</taxon>
        <taxon>Gunneridae</taxon>
        <taxon>Pentapetalae</taxon>
        <taxon>rosids</taxon>
        <taxon>malvids</taxon>
        <taxon>Myrtales</taxon>
        <taxon>Melastomataceae</taxon>
        <taxon>Melastomatoideae</taxon>
        <taxon>Melastomateae</taxon>
        <taxon>Melastoma</taxon>
    </lineage>
</organism>
<keyword evidence="2" id="KW-1185">Reference proteome</keyword>
<reference evidence="2" key="1">
    <citation type="journal article" date="2023" name="Front. Plant Sci.">
        <title>Chromosomal-level genome assembly of Melastoma candidum provides insights into trichome evolution.</title>
        <authorList>
            <person name="Zhong Y."/>
            <person name="Wu W."/>
            <person name="Sun C."/>
            <person name="Zou P."/>
            <person name="Liu Y."/>
            <person name="Dai S."/>
            <person name="Zhou R."/>
        </authorList>
    </citation>
    <scope>NUCLEOTIDE SEQUENCE [LARGE SCALE GENOMIC DNA]</scope>
</reference>
<accession>A0ACB9QW94</accession>
<dbReference type="EMBL" id="CM042884">
    <property type="protein sequence ID" value="KAI4368032.1"/>
    <property type="molecule type" value="Genomic_DNA"/>
</dbReference>
<dbReference type="Proteomes" id="UP001057402">
    <property type="component" value="Chromosome 5"/>
</dbReference>
<evidence type="ECO:0000313" key="1">
    <source>
        <dbReference type="EMBL" id="KAI4368032.1"/>
    </source>
</evidence>